<proteinExistence type="predicted"/>
<name>A0AAV5JC07_9ROSI</name>
<accession>A0AAV5JC07</accession>
<reference evidence="1 2" key="1">
    <citation type="journal article" date="2021" name="Commun. Biol.">
        <title>The genome of Shorea leprosula (Dipterocarpaceae) highlights the ecological relevance of drought in aseasonal tropical rainforests.</title>
        <authorList>
            <person name="Ng K.K.S."/>
            <person name="Kobayashi M.J."/>
            <person name="Fawcett J.A."/>
            <person name="Hatakeyama M."/>
            <person name="Paape T."/>
            <person name="Ng C.H."/>
            <person name="Ang C.C."/>
            <person name="Tnah L.H."/>
            <person name="Lee C.T."/>
            <person name="Nishiyama T."/>
            <person name="Sese J."/>
            <person name="O'Brien M.J."/>
            <person name="Copetti D."/>
            <person name="Mohd Noor M.I."/>
            <person name="Ong R.C."/>
            <person name="Putra M."/>
            <person name="Sireger I.Z."/>
            <person name="Indrioko S."/>
            <person name="Kosugi Y."/>
            <person name="Izuno A."/>
            <person name="Isagi Y."/>
            <person name="Lee S.L."/>
            <person name="Shimizu K.K."/>
        </authorList>
    </citation>
    <scope>NUCLEOTIDE SEQUENCE [LARGE SCALE GENOMIC DNA]</scope>
    <source>
        <strain evidence="1">214</strain>
    </source>
</reference>
<dbReference type="EMBL" id="BPVZ01000036">
    <property type="protein sequence ID" value="GKV12144.1"/>
    <property type="molecule type" value="Genomic_DNA"/>
</dbReference>
<organism evidence="1 2">
    <name type="scientific">Rubroshorea leprosula</name>
    <dbReference type="NCBI Taxonomy" id="152421"/>
    <lineage>
        <taxon>Eukaryota</taxon>
        <taxon>Viridiplantae</taxon>
        <taxon>Streptophyta</taxon>
        <taxon>Embryophyta</taxon>
        <taxon>Tracheophyta</taxon>
        <taxon>Spermatophyta</taxon>
        <taxon>Magnoliopsida</taxon>
        <taxon>eudicotyledons</taxon>
        <taxon>Gunneridae</taxon>
        <taxon>Pentapetalae</taxon>
        <taxon>rosids</taxon>
        <taxon>malvids</taxon>
        <taxon>Malvales</taxon>
        <taxon>Dipterocarpaceae</taxon>
        <taxon>Rubroshorea</taxon>
    </lineage>
</organism>
<evidence type="ECO:0000313" key="2">
    <source>
        <dbReference type="Proteomes" id="UP001054252"/>
    </source>
</evidence>
<keyword evidence="2" id="KW-1185">Reference proteome</keyword>
<dbReference type="AlphaFoldDB" id="A0AAV5JC07"/>
<dbReference type="Proteomes" id="UP001054252">
    <property type="component" value="Unassembled WGS sequence"/>
</dbReference>
<sequence length="178" mass="20156">MLCMLRNIRNLSSSITCNKDGGWPPTAVSSLVTYVRWLIMCKHEIEKTTAELMPVFFSAHASSPPPPDSPTYCHQIIRLKISTVWRPQKNTHHIAMSLLIAEDYKRRVKNSRKEKDGAEREEGPVGLVSFVSVLAGRIRARIGHQTVEVVERWLEPKSQIAVAACNGFFSARIFFLCF</sequence>
<evidence type="ECO:0000313" key="1">
    <source>
        <dbReference type="EMBL" id="GKV12144.1"/>
    </source>
</evidence>
<dbReference type="PANTHER" id="PTHR36067:SF1">
    <property type="entry name" value="EXPRESSED PROTEIN"/>
    <property type="match status" value="1"/>
</dbReference>
<gene>
    <name evidence="1" type="ORF">SLEP1_g23332</name>
</gene>
<dbReference type="PANTHER" id="PTHR36067">
    <property type="entry name" value="EXPRESSED PROTEIN"/>
    <property type="match status" value="1"/>
</dbReference>
<comment type="caution">
    <text evidence="1">The sequence shown here is derived from an EMBL/GenBank/DDBJ whole genome shotgun (WGS) entry which is preliminary data.</text>
</comment>
<protein>
    <submittedName>
        <fullName evidence="1">Uncharacterized protein</fullName>
    </submittedName>
</protein>